<proteinExistence type="predicted"/>
<evidence type="ECO:0000313" key="2">
    <source>
        <dbReference type="Proteomes" id="UP000215914"/>
    </source>
</evidence>
<reference evidence="2" key="1">
    <citation type="journal article" date="2017" name="Nature">
        <title>The sunflower genome provides insights into oil metabolism, flowering and Asterid evolution.</title>
        <authorList>
            <person name="Badouin H."/>
            <person name="Gouzy J."/>
            <person name="Grassa C.J."/>
            <person name="Murat F."/>
            <person name="Staton S.E."/>
            <person name="Cottret L."/>
            <person name="Lelandais-Briere C."/>
            <person name="Owens G.L."/>
            <person name="Carrere S."/>
            <person name="Mayjonade B."/>
            <person name="Legrand L."/>
            <person name="Gill N."/>
            <person name="Kane N.C."/>
            <person name="Bowers J.E."/>
            <person name="Hubner S."/>
            <person name="Bellec A."/>
            <person name="Berard A."/>
            <person name="Berges H."/>
            <person name="Blanchet N."/>
            <person name="Boniface M.C."/>
            <person name="Brunel D."/>
            <person name="Catrice O."/>
            <person name="Chaidir N."/>
            <person name="Claudel C."/>
            <person name="Donnadieu C."/>
            <person name="Faraut T."/>
            <person name="Fievet G."/>
            <person name="Helmstetter N."/>
            <person name="King M."/>
            <person name="Knapp S.J."/>
            <person name="Lai Z."/>
            <person name="Le Paslier M.C."/>
            <person name="Lippi Y."/>
            <person name="Lorenzon L."/>
            <person name="Mandel J.R."/>
            <person name="Marage G."/>
            <person name="Marchand G."/>
            <person name="Marquand E."/>
            <person name="Bret-Mestries E."/>
            <person name="Morien E."/>
            <person name="Nambeesan S."/>
            <person name="Nguyen T."/>
            <person name="Pegot-Espagnet P."/>
            <person name="Pouilly N."/>
            <person name="Raftis F."/>
            <person name="Sallet E."/>
            <person name="Schiex T."/>
            <person name="Thomas J."/>
            <person name="Vandecasteele C."/>
            <person name="Vares D."/>
            <person name="Vear F."/>
            <person name="Vautrin S."/>
            <person name="Crespi M."/>
            <person name="Mangin B."/>
            <person name="Burke J.M."/>
            <person name="Salse J."/>
            <person name="Munos S."/>
            <person name="Vincourt P."/>
            <person name="Rieseberg L.H."/>
            <person name="Langlade N.B."/>
        </authorList>
    </citation>
    <scope>NUCLEOTIDE SEQUENCE [LARGE SCALE GENOMIC DNA]</scope>
    <source>
        <strain evidence="2">cv. SF193</strain>
    </source>
</reference>
<dbReference type="AlphaFoldDB" id="A0A251V770"/>
<organism evidence="1 2">
    <name type="scientific">Helianthus annuus</name>
    <name type="common">Common sunflower</name>
    <dbReference type="NCBI Taxonomy" id="4232"/>
    <lineage>
        <taxon>Eukaryota</taxon>
        <taxon>Viridiplantae</taxon>
        <taxon>Streptophyta</taxon>
        <taxon>Embryophyta</taxon>
        <taxon>Tracheophyta</taxon>
        <taxon>Spermatophyta</taxon>
        <taxon>Magnoliopsida</taxon>
        <taxon>eudicotyledons</taxon>
        <taxon>Gunneridae</taxon>
        <taxon>Pentapetalae</taxon>
        <taxon>asterids</taxon>
        <taxon>campanulids</taxon>
        <taxon>Asterales</taxon>
        <taxon>Asteraceae</taxon>
        <taxon>Asteroideae</taxon>
        <taxon>Heliantheae alliance</taxon>
        <taxon>Heliantheae</taxon>
        <taxon>Helianthus</taxon>
    </lineage>
</organism>
<keyword evidence="2" id="KW-1185">Reference proteome</keyword>
<dbReference type="InParanoid" id="A0A251V770"/>
<name>A0A251V770_HELAN</name>
<sequence>MIDLSSRFCSLPHLTTASSQRQWLSDDILGCGIGYETMGWFTGKINWFIGSWCRKKTSEASVLRCVSRGETGRNRF</sequence>
<accession>A0A251V770</accession>
<dbReference type="Proteomes" id="UP000215914">
    <property type="component" value="Chromosome 3"/>
</dbReference>
<evidence type="ECO:0000313" key="1">
    <source>
        <dbReference type="EMBL" id="OTG31468.1"/>
    </source>
</evidence>
<protein>
    <submittedName>
        <fullName evidence="1">Uncharacterized protein</fullName>
    </submittedName>
</protein>
<dbReference type="EMBL" id="CM007892">
    <property type="protein sequence ID" value="OTG31468.1"/>
    <property type="molecule type" value="Genomic_DNA"/>
</dbReference>
<gene>
    <name evidence="1" type="ORF">HannXRQ_Chr03g0075961</name>
</gene>